<keyword evidence="3" id="KW-0206">Cytoskeleton</keyword>
<keyword evidence="2 3" id="KW-0143">Chaperone</keyword>
<dbReference type="Pfam" id="PF02970">
    <property type="entry name" value="TBCA"/>
    <property type="match status" value="1"/>
</dbReference>
<dbReference type="AlphaFoldDB" id="A0A9N8Z8R3"/>
<keyword evidence="5" id="KW-1185">Reference proteome</keyword>
<dbReference type="InterPro" id="IPR004226">
    <property type="entry name" value="TBCA"/>
</dbReference>
<proteinExistence type="inferred from homology"/>
<sequence>MSLKDLKIKTNIVKRIHSESKSYATELEYQQKRIDKFIEENRDEYDIKKQKEVLEETLKMIPDCKNRLQKAYQELQNLVNINNPSWEGTDELAKAKETLETVKF</sequence>
<comment type="subcellular location">
    <subcellularLocation>
        <location evidence="3">Cytoplasm</location>
        <location evidence="3">Cytoskeleton</location>
    </subcellularLocation>
</comment>
<evidence type="ECO:0000256" key="1">
    <source>
        <dbReference type="ARBA" id="ARBA00006806"/>
    </source>
</evidence>
<evidence type="ECO:0000256" key="2">
    <source>
        <dbReference type="ARBA" id="ARBA00023186"/>
    </source>
</evidence>
<dbReference type="PANTHER" id="PTHR21500:SF0">
    <property type="entry name" value="TUBULIN-SPECIFIC CHAPERONE A"/>
    <property type="match status" value="1"/>
</dbReference>
<dbReference type="GO" id="GO:0048487">
    <property type="term" value="F:beta-tubulin binding"/>
    <property type="evidence" value="ECO:0007669"/>
    <property type="project" value="InterPro"/>
</dbReference>
<keyword evidence="3" id="KW-0493">Microtubule</keyword>
<accession>A0A9N8Z8R3</accession>
<keyword evidence="3" id="KW-0963">Cytoplasm</keyword>
<comment type="subunit">
    <text evidence="3">Supercomplex made of cofactors A to E. Cofactors A and D function by capturing and stabilizing tubulin in a quasi-native conformation. Cofactor E binds to the cofactor D-tubulin complex; interaction with cofactor C then causes the release of tubulin polypeptides that are committed to the native state.</text>
</comment>
<comment type="caution">
    <text evidence="4">The sequence shown here is derived from an EMBL/GenBank/DDBJ whole genome shotgun (WGS) entry which is preliminary data.</text>
</comment>
<dbReference type="OrthoDB" id="296187at2759"/>
<gene>
    <name evidence="4" type="ORF">PBRASI_LOCUS1586</name>
</gene>
<dbReference type="GO" id="GO:0007021">
    <property type="term" value="P:tubulin complex assembly"/>
    <property type="evidence" value="ECO:0007669"/>
    <property type="project" value="UniProtKB-UniRule"/>
</dbReference>
<evidence type="ECO:0000313" key="5">
    <source>
        <dbReference type="Proteomes" id="UP000789739"/>
    </source>
</evidence>
<evidence type="ECO:0000313" key="4">
    <source>
        <dbReference type="EMBL" id="CAG8481109.1"/>
    </source>
</evidence>
<dbReference type="SUPFAM" id="SSF46988">
    <property type="entry name" value="Tubulin chaperone cofactor A"/>
    <property type="match status" value="1"/>
</dbReference>
<dbReference type="InterPro" id="IPR036126">
    <property type="entry name" value="TBCA_sf"/>
</dbReference>
<protein>
    <recommendedName>
        <fullName evidence="3">Tubulin-specific chaperone A</fullName>
    </recommendedName>
</protein>
<evidence type="ECO:0000256" key="3">
    <source>
        <dbReference type="RuleBase" id="RU364030"/>
    </source>
</evidence>
<dbReference type="GO" id="GO:0007023">
    <property type="term" value="P:post-chaperonin tubulin folding pathway"/>
    <property type="evidence" value="ECO:0007669"/>
    <property type="project" value="UniProtKB-UniRule"/>
</dbReference>
<comment type="similarity">
    <text evidence="1 3">Belongs to the TBCA family.</text>
</comment>
<dbReference type="GO" id="GO:0005829">
    <property type="term" value="C:cytosol"/>
    <property type="evidence" value="ECO:0007669"/>
    <property type="project" value="TreeGrafter"/>
</dbReference>
<organism evidence="4 5">
    <name type="scientific">Paraglomus brasilianum</name>
    <dbReference type="NCBI Taxonomy" id="144538"/>
    <lineage>
        <taxon>Eukaryota</taxon>
        <taxon>Fungi</taxon>
        <taxon>Fungi incertae sedis</taxon>
        <taxon>Mucoromycota</taxon>
        <taxon>Glomeromycotina</taxon>
        <taxon>Glomeromycetes</taxon>
        <taxon>Paraglomerales</taxon>
        <taxon>Paraglomeraceae</taxon>
        <taxon>Paraglomus</taxon>
    </lineage>
</organism>
<dbReference type="EMBL" id="CAJVPI010000106">
    <property type="protein sequence ID" value="CAG8481109.1"/>
    <property type="molecule type" value="Genomic_DNA"/>
</dbReference>
<dbReference type="Gene3D" id="1.20.58.90">
    <property type="match status" value="1"/>
</dbReference>
<dbReference type="Proteomes" id="UP000789739">
    <property type="component" value="Unassembled WGS sequence"/>
</dbReference>
<reference evidence="4" key="1">
    <citation type="submission" date="2021-06" db="EMBL/GenBank/DDBJ databases">
        <authorList>
            <person name="Kallberg Y."/>
            <person name="Tangrot J."/>
            <person name="Rosling A."/>
        </authorList>
    </citation>
    <scope>NUCLEOTIDE SEQUENCE</scope>
    <source>
        <strain evidence="4">BR232B</strain>
    </source>
</reference>
<name>A0A9N8Z8R3_9GLOM</name>
<dbReference type="GO" id="GO:0005874">
    <property type="term" value="C:microtubule"/>
    <property type="evidence" value="ECO:0007669"/>
    <property type="project" value="UniProtKB-KW"/>
</dbReference>
<dbReference type="PANTHER" id="PTHR21500">
    <property type="entry name" value="TUBULIN-SPECIFIC CHAPERONE A"/>
    <property type="match status" value="1"/>
</dbReference>